<dbReference type="InterPro" id="IPR013786">
    <property type="entry name" value="AcylCoA_DH/ox_N"/>
</dbReference>
<dbReference type="InterPro" id="IPR025878">
    <property type="entry name" value="Acyl-CoA_dh-like_C_dom"/>
</dbReference>
<evidence type="ECO:0000256" key="10">
    <source>
        <dbReference type="RuleBase" id="RU362125"/>
    </source>
</evidence>
<dbReference type="Pfam" id="PF02770">
    <property type="entry name" value="Acyl-CoA_dh_M"/>
    <property type="match status" value="1"/>
</dbReference>
<dbReference type="InterPro" id="IPR009075">
    <property type="entry name" value="AcylCo_DH/oxidase_C"/>
</dbReference>
<evidence type="ECO:0000256" key="2">
    <source>
        <dbReference type="ARBA" id="ARBA00009347"/>
    </source>
</evidence>
<evidence type="ECO:0000256" key="8">
    <source>
        <dbReference type="ARBA" id="ARBA00066694"/>
    </source>
</evidence>
<feature type="domain" description="Acetyl-CoA dehydrogenase-like C-terminal" evidence="14">
    <location>
        <begin position="467"/>
        <end position="588"/>
    </location>
</feature>
<dbReference type="InterPro" id="IPR009100">
    <property type="entry name" value="AcylCoA_DH/oxidase_NM_dom_sf"/>
</dbReference>
<evidence type="ECO:0000259" key="11">
    <source>
        <dbReference type="Pfam" id="PF00441"/>
    </source>
</evidence>
<dbReference type="SUPFAM" id="SSF47203">
    <property type="entry name" value="Acyl-CoA dehydrogenase C-terminal domain-like"/>
    <property type="match status" value="1"/>
</dbReference>
<dbReference type="Pfam" id="PF00441">
    <property type="entry name" value="Acyl-CoA_dh_1"/>
    <property type="match status" value="1"/>
</dbReference>
<keyword evidence="5 10" id="KW-0560">Oxidoreductase</keyword>
<evidence type="ECO:0000259" key="13">
    <source>
        <dbReference type="Pfam" id="PF02771"/>
    </source>
</evidence>
<keyword evidence="4 10" id="KW-0274">FAD</keyword>
<evidence type="ECO:0000313" key="15">
    <source>
        <dbReference type="EMBL" id="SEA42144.1"/>
    </source>
</evidence>
<reference evidence="16" key="1">
    <citation type="submission" date="2016-10" db="EMBL/GenBank/DDBJ databases">
        <authorList>
            <person name="Varghese N."/>
            <person name="Submissions S."/>
        </authorList>
    </citation>
    <scope>NUCLEOTIDE SEQUENCE [LARGE SCALE GENOMIC DNA]</scope>
    <source>
        <strain evidence="16">CGMCC 1.10657</strain>
    </source>
</reference>
<dbReference type="GO" id="GO:0016627">
    <property type="term" value="F:oxidoreductase activity, acting on the CH-CH group of donors"/>
    <property type="evidence" value="ECO:0007669"/>
    <property type="project" value="InterPro"/>
</dbReference>
<dbReference type="STRING" id="658218.SAMN05216562_3048"/>
<gene>
    <name evidence="15" type="ORF">SAMN05216562_3048</name>
</gene>
<dbReference type="Proteomes" id="UP000198658">
    <property type="component" value="Unassembled WGS sequence"/>
</dbReference>
<accession>A0A1H4B238</accession>
<comment type="function">
    <text evidence="7">Involved in the assimilation of dimethylsulphoniopropionate (DMSP), an important compound in the fixation of carbon in marine phytoplankton, by mediating the conversion of 3-(methylthio)propanoyl-CoA (MMPA-CoA) to 3-(methylthio)acryloyl-CoA (MTA-CoA).</text>
</comment>
<dbReference type="AlphaFoldDB" id="A0A1H4B238"/>
<organism evidence="15 16">
    <name type="scientific">Microbulbifer marinus</name>
    <dbReference type="NCBI Taxonomy" id="658218"/>
    <lineage>
        <taxon>Bacteria</taxon>
        <taxon>Pseudomonadati</taxon>
        <taxon>Pseudomonadota</taxon>
        <taxon>Gammaproteobacteria</taxon>
        <taxon>Cellvibrionales</taxon>
        <taxon>Microbulbiferaceae</taxon>
        <taxon>Microbulbifer</taxon>
    </lineage>
</organism>
<feature type="domain" description="Acyl-CoA dehydrogenase/oxidase N-terminal" evidence="13">
    <location>
        <begin position="38"/>
        <end position="158"/>
    </location>
</feature>
<dbReference type="Gene3D" id="1.10.540.10">
    <property type="entry name" value="Acyl-CoA dehydrogenase/oxidase, N-terminal domain"/>
    <property type="match status" value="1"/>
</dbReference>
<dbReference type="EC" id="1.3.99.41" evidence="8"/>
<evidence type="ECO:0000259" key="14">
    <source>
        <dbReference type="Pfam" id="PF12806"/>
    </source>
</evidence>
<dbReference type="Gene3D" id="1.20.140.10">
    <property type="entry name" value="Butyryl-CoA Dehydrogenase, subunit A, domain 3"/>
    <property type="match status" value="1"/>
</dbReference>
<evidence type="ECO:0000256" key="3">
    <source>
        <dbReference type="ARBA" id="ARBA00022630"/>
    </source>
</evidence>
<feature type="domain" description="Acyl-CoA dehydrogenase/oxidase C-terminal" evidence="11">
    <location>
        <begin position="283"/>
        <end position="450"/>
    </location>
</feature>
<evidence type="ECO:0000256" key="5">
    <source>
        <dbReference type="ARBA" id="ARBA00023002"/>
    </source>
</evidence>
<evidence type="ECO:0000256" key="7">
    <source>
        <dbReference type="ARBA" id="ARBA00058683"/>
    </source>
</evidence>
<dbReference type="RefSeq" id="WP_091390642.1">
    <property type="nucleotide sequence ID" value="NZ_FNQO01000004.1"/>
</dbReference>
<dbReference type="InterPro" id="IPR052166">
    <property type="entry name" value="Diverse_Acyl-CoA_DH"/>
</dbReference>
<name>A0A1H4B238_9GAMM</name>
<dbReference type="InterPro" id="IPR036250">
    <property type="entry name" value="AcylCo_DH-like_C"/>
</dbReference>
<proteinExistence type="inferred from homology"/>
<evidence type="ECO:0000313" key="16">
    <source>
        <dbReference type="Proteomes" id="UP000198658"/>
    </source>
</evidence>
<evidence type="ECO:0000256" key="6">
    <source>
        <dbReference type="ARBA" id="ARBA00051388"/>
    </source>
</evidence>
<dbReference type="EMBL" id="FNQO01000004">
    <property type="protein sequence ID" value="SEA42144.1"/>
    <property type="molecule type" value="Genomic_DNA"/>
</dbReference>
<dbReference type="InterPro" id="IPR046373">
    <property type="entry name" value="Acyl-CoA_Oxase/DH_mid-dom_sf"/>
</dbReference>
<protein>
    <recommendedName>
        <fullName evidence="9">3-methylmercaptopropionyl-CoA dehydrogenase</fullName>
        <ecNumber evidence="8">1.3.99.41</ecNumber>
    </recommendedName>
</protein>
<dbReference type="PANTHER" id="PTHR42803:SF1">
    <property type="entry name" value="BROAD-SPECIFICITY LINEAR ACYL-COA DEHYDROGENASE FADE5"/>
    <property type="match status" value="1"/>
</dbReference>
<feature type="domain" description="Acyl-CoA oxidase/dehydrogenase middle" evidence="12">
    <location>
        <begin position="163"/>
        <end position="272"/>
    </location>
</feature>
<evidence type="ECO:0000256" key="4">
    <source>
        <dbReference type="ARBA" id="ARBA00022827"/>
    </source>
</evidence>
<dbReference type="Pfam" id="PF02771">
    <property type="entry name" value="Acyl-CoA_dh_N"/>
    <property type="match status" value="1"/>
</dbReference>
<dbReference type="InterPro" id="IPR037069">
    <property type="entry name" value="AcylCoA_DH/ox_N_sf"/>
</dbReference>
<dbReference type="Pfam" id="PF12806">
    <property type="entry name" value="Acyl-CoA_dh_C"/>
    <property type="match status" value="1"/>
</dbReference>
<dbReference type="FunFam" id="2.40.110.10:FF:000031">
    <property type="entry name" value="Acyl-CoA dehydrogenase, putative"/>
    <property type="match status" value="1"/>
</dbReference>
<dbReference type="Gene3D" id="2.40.110.10">
    <property type="entry name" value="Butyryl-CoA Dehydrogenase, subunit A, domain 2"/>
    <property type="match status" value="1"/>
</dbReference>
<comment type="catalytic activity">
    <reaction evidence="6">
        <text>3-(methylsulfanyl)propanoyl-CoA + oxidized [electron-transfer flavoprotein] + H(+) = 3-(methylsulfanyl)acryloyl-CoA + reduced [electron-transfer flavoprotein]</text>
        <dbReference type="Rhea" id="RHEA:52612"/>
        <dbReference type="Rhea" id="RHEA-COMP:10685"/>
        <dbReference type="Rhea" id="RHEA-COMP:10686"/>
        <dbReference type="ChEBI" id="CHEBI:15378"/>
        <dbReference type="ChEBI" id="CHEBI:57692"/>
        <dbReference type="ChEBI" id="CHEBI:58307"/>
        <dbReference type="ChEBI" id="CHEBI:82815"/>
        <dbReference type="ChEBI" id="CHEBI:84994"/>
        <dbReference type="EC" id="1.3.99.41"/>
    </reaction>
    <physiologicalReaction direction="left-to-right" evidence="6">
        <dbReference type="Rhea" id="RHEA:52613"/>
    </physiologicalReaction>
</comment>
<comment type="cofactor">
    <cofactor evidence="1 10">
        <name>FAD</name>
        <dbReference type="ChEBI" id="CHEBI:57692"/>
    </cofactor>
</comment>
<evidence type="ECO:0000259" key="12">
    <source>
        <dbReference type="Pfam" id="PF02770"/>
    </source>
</evidence>
<dbReference type="SUPFAM" id="SSF56645">
    <property type="entry name" value="Acyl-CoA dehydrogenase NM domain-like"/>
    <property type="match status" value="1"/>
</dbReference>
<keyword evidence="16" id="KW-1185">Reference proteome</keyword>
<evidence type="ECO:0000256" key="1">
    <source>
        <dbReference type="ARBA" id="ARBA00001974"/>
    </source>
</evidence>
<dbReference type="OrthoDB" id="9807883at2"/>
<dbReference type="InterPro" id="IPR006091">
    <property type="entry name" value="Acyl-CoA_Oxase/DH_mid-dom"/>
</dbReference>
<dbReference type="PANTHER" id="PTHR42803">
    <property type="entry name" value="ACYL-COA DEHYDROGENASE"/>
    <property type="match status" value="1"/>
</dbReference>
<keyword evidence="3 10" id="KW-0285">Flavoprotein</keyword>
<dbReference type="GO" id="GO:0050660">
    <property type="term" value="F:flavin adenine dinucleotide binding"/>
    <property type="evidence" value="ECO:0007669"/>
    <property type="project" value="InterPro"/>
</dbReference>
<evidence type="ECO:0000256" key="9">
    <source>
        <dbReference type="ARBA" id="ARBA00069043"/>
    </source>
</evidence>
<comment type="similarity">
    <text evidence="2 10">Belongs to the acyl-CoA dehydrogenase family.</text>
</comment>
<sequence>MAEYKAPLREMNFLLHEVFAAEELWAHLPGLAGAVDRETADAILEEMAKLAANTLDPINRSGDEEGCQWNDGVVTTPAGFKEAYATFCEGGWGALLGNPEYGGMGMPKMLGAQVEEMINSAGISFALYPVLTNGACLAIDAHGSEALKQQYLPKMYEGTWSGAMDLTEPHAGTDLGIIRTKAEPQDDGSYRITGSKIFITGGDQDLSENVIHLVLAKLPDAPKGPKGISLFLVPKFLVNEDGSLGERNHVNCGSIEHKMGIKASATCAMNFDGAKGWLVGEVNKGLAAMFTMMNYERLGVGIQGLGASERSYQNALEYARDRVQSRSPAGAQQPEKTADPIIVHPDVRRMLLTQKALIGGGRALSTYVAKWLDISKFGEGEEKKNAEAMVALLTPVAKAFFTDKGLDCTVIGQQVFGGHGYIREWGQEQLVRDVRITQIYEGTNGIQALDLVGRKTVANGGALFELFAADVQAFIDAEVDREEMAEFVQPLAAELQRLREATEKMVAAAQEDPHAPGAASVEYLHLFGYVAYAFMWAKVAAVALPKVEQDSFYKGQVKTARFYFARLLPQAQALAASVNAGSATLMDIEDELF</sequence>